<dbReference type="Gramene" id="AUR62029347-RA">
    <property type="protein sequence ID" value="AUR62029347-RA:cds"/>
    <property type="gene ID" value="AUR62029347"/>
</dbReference>
<dbReference type="AlphaFoldDB" id="A0A803MH95"/>
<dbReference type="GO" id="GO:0005975">
    <property type="term" value="P:carbohydrate metabolic process"/>
    <property type="evidence" value="ECO:0007669"/>
    <property type="project" value="InterPro"/>
</dbReference>
<organism evidence="3 4">
    <name type="scientific">Chenopodium quinoa</name>
    <name type="common">Quinoa</name>
    <dbReference type="NCBI Taxonomy" id="63459"/>
    <lineage>
        <taxon>Eukaryota</taxon>
        <taxon>Viridiplantae</taxon>
        <taxon>Streptophyta</taxon>
        <taxon>Embryophyta</taxon>
        <taxon>Tracheophyta</taxon>
        <taxon>Spermatophyta</taxon>
        <taxon>Magnoliopsida</taxon>
        <taxon>eudicotyledons</taxon>
        <taxon>Gunneridae</taxon>
        <taxon>Pentapetalae</taxon>
        <taxon>Caryophyllales</taxon>
        <taxon>Chenopodiaceae</taxon>
        <taxon>Chenopodioideae</taxon>
        <taxon>Atripliceae</taxon>
        <taxon>Chenopodium</taxon>
    </lineage>
</organism>
<evidence type="ECO:0000256" key="2">
    <source>
        <dbReference type="RuleBase" id="RU003690"/>
    </source>
</evidence>
<reference evidence="3" key="1">
    <citation type="journal article" date="2017" name="Nature">
        <title>The genome of Chenopodium quinoa.</title>
        <authorList>
            <person name="Jarvis D.E."/>
            <person name="Ho Y.S."/>
            <person name="Lightfoot D.J."/>
            <person name="Schmoeckel S.M."/>
            <person name="Li B."/>
            <person name="Borm T.J.A."/>
            <person name="Ohyanagi H."/>
            <person name="Mineta K."/>
            <person name="Michell C.T."/>
            <person name="Saber N."/>
            <person name="Kharbatia N.M."/>
            <person name="Rupper R.R."/>
            <person name="Sharp A.R."/>
            <person name="Dally N."/>
            <person name="Boughton B.A."/>
            <person name="Woo Y.H."/>
            <person name="Gao G."/>
            <person name="Schijlen E.G.W.M."/>
            <person name="Guo X."/>
            <person name="Momin A.A."/>
            <person name="Negrao S."/>
            <person name="Al-Babili S."/>
            <person name="Gehring C."/>
            <person name="Roessner U."/>
            <person name="Jung C."/>
            <person name="Murphy K."/>
            <person name="Arold S.T."/>
            <person name="Gojobori T."/>
            <person name="van der Linden C.G."/>
            <person name="van Loo E.N."/>
            <person name="Jellen E.N."/>
            <person name="Maughan P.J."/>
            <person name="Tester M."/>
        </authorList>
    </citation>
    <scope>NUCLEOTIDE SEQUENCE [LARGE SCALE GENOMIC DNA]</scope>
    <source>
        <strain evidence="3">cv. PI 614886</strain>
    </source>
</reference>
<evidence type="ECO:0000313" key="3">
    <source>
        <dbReference type="EnsemblPlants" id="AUR62029347-RA:cds"/>
    </source>
</evidence>
<keyword evidence="4" id="KW-1185">Reference proteome</keyword>
<accession>A0A803MH95</accession>
<dbReference type="EnsemblPlants" id="AUR62029347-RA">
    <property type="protein sequence ID" value="AUR62029347-RA:cds"/>
    <property type="gene ID" value="AUR62029347"/>
</dbReference>
<dbReference type="Proteomes" id="UP000596660">
    <property type="component" value="Unplaced"/>
</dbReference>
<dbReference type="PRINTS" id="PR00131">
    <property type="entry name" value="GLHYDRLASE1"/>
</dbReference>
<dbReference type="Gene3D" id="3.20.20.80">
    <property type="entry name" value="Glycosidases"/>
    <property type="match status" value="1"/>
</dbReference>
<protein>
    <submittedName>
        <fullName evidence="3">Uncharacterized protein</fullName>
    </submittedName>
</protein>
<dbReference type="SUPFAM" id="SSF51445">
    <property type="entry name" value="(Trans)glycosidases"/>
    <property type="match status" value="1"/>
</dbReference>
<proteinExistence type="inferred from homology"/>
<evidence type="ECO:0000313" key="4">
    <source>
        <dbReference type="Proteomes" id="UP000596660"/>
    </source>
</evidence>
<dbReference type="InterPro" id="IPR001360">
    <property type="entry name" value="Glyco_hydro_1"/>
</dbReference>
<name>A0A803MH95_CHEQI</name>
<comment type="similarity">
    <text evidence="1 2">Belongs to the glycosyl hydrolase 1 family.</text>
</comment>
<sequence length="317" mass="36573">IEPFVTIHHFDMPQELENRYGGWLSPHMQEDYVYFAKLCFEKFGDRVKNWMTINEPNVFTQFAYMRGTFPPRRCSLPFGNCSAGNSDVEPLIAAHNMLIAHAKAVKLYRDHFQPKQGGIVGLTANAFHYEPYTNDDFSYQAVERSYAFNIHWIFDPLIFGNYPALMRKYLGKDLPKFSKEEVELLKGSVDFIGINHYSTFYAIDCLNSNDCTSEDNRSIKGFAGRAIARNGIPIGDEMGVFGFRIVPYGMEKLLNRLSLRYPNTNIYITENGYCPPNYQEGTELLQDFTRIKFHQTYLAAMSKAMRSELNILFDIIK</sequence>
<dbReference type="Pfam" id="PF00232">
    <property type="entry name" value="Glyco_hydro_1"/>
    <property type="match status" value="1"/>
</dbReference>
<reference evidence="3" key="2">
    <citation type="submission" date="2021-03" db="UniProtKB">
        <authorList>
            <consortium name="EnsemblPlants"/>
        </authorList>
    </citation>
    <scope>IDENTIFICATION</scope>
</reference>
<dbReference type="PANTHER" id="PTHR10353:SF175">
    <property type="entry name" value="BETA-GLUCOSIDASE 18-LIKE ISOFORM X1"/>
    <property type="match status" value="1"/>
</dbReference>
<dbReference type="GO" id="GO:0008422">
    <property type="term" value="F:beta-glucosidase activity"/>
    <property type="evidence" value="ECO:0007669"/>
    <property type="project" value="TreeGrafter"/>
</dbReference>
<evidence type="ECO:0000256" key="1">
    <source>
        <dbReference type="ARBA" id="ARBA00010838"/>
    </source>
</evidence>
<dbReference type="OMA" id="AYYANTC"/>
<dbReference type="InterPro" id="IPR017853">
    <property type="entry name" value="GH"/>
</dbReference>
<dbReference type="PANTHER" id="PTHR10353">
    <property type="entry name" value="GLYCOSYL HYDROLASE"/>
    <property type="match status" value="1"/>
</dbReference>